<dbReference type="AlphaFoldDB" id="A0A265E5L2"/>
<proteinExistence type="predicted"/>
<dbReference type="RefSeq" id="WP_094906848.1">
    <property type="nucleotide sequence ID" value="NZ_NPEZ01000004.1"/>
</dbReference>
<dbReference type="SUPFAM" id="SSF53335">
    <property type="entry name" value="S-adenosyl-L-methionine-dependent methyltransferases"/>
    <property type="match status" value="1"/>
</dbReference>
<comment type="caution">
    <text evidence="3">The sequence shown here is derived from an EMBL/GenBank/DDBJ whole genome shotgun (WGS) entry which is preliminary data.</text>
</comment>
<reference evidence="3 4" key="1">
    <citation type="submission" date="2017-07" db="EMBL/GenBank/DDBJ databases">
        <title>Shotgun whole genome sequences of three halophilic bacterial isolates.</title>
        <authorList>
            <person name="Pozzo T."/>
            <person name="Higdon S.M."/>
            <person name="Quillaguaman J."/>
        </authorList>
    </citation>
    <scope>NUCLEOTIDE SEQUENCE [LARGE SCALE GENOMIC DNA]</scope>
    <source>
        <strain evidence="3 4">BU-1</strain>
    </source>
</reference>
<gene>
    <name evidence="3" type="ORF">CFN03_09695</name>
</gene>
<sequence length="250" mass="29067">MQSNWENTYYKRQFEMMTSKSNYPDSSFFEEEVLLLLEQVGRPFTTVLELGAGRGEIANGLARQNKDIVTVELVEEICEYAKKHAHPNVQVICGDFYTVKLNGEFDLILYLDGFGVGNDDDQFFLLQRIYNWLSDDGYVLIDIYQPLYWQKVAGKEMYPFSTKDIIRKYDYDEDENRMTDTWWESGQENDSITQSLACYSPGQIYALCEKAGLHITAYYPSGAMDFEKGVYQKITALDECLSYRIKLKKK</sequence>
<dbReference type="PANTHER" id="PTHR43861">
    <property type="entry name" value="TRANS-ACONITATE 2-METHYLTRANSFERASE-RELATED"/>
    <property type="match status" value="1"/>
</dbReference>
<evidence type="ECO:0000259" key="2">
    <source>
        <dbReference type="Pfam" id="PF13649"/>
    </source>
</evidence>
<organism evidence="3 4">
    <name type="scientific">Salinicoccus roseus</name>
    <dbReference type="NCBI Taxonomy" id="45670"/>
    <lineage>
        <taxon>Bacteria</taxon>
        <taxon>Bacillati</taxon>
        <taxon>Bacillota</taxon>
        <taxon>Bacilli</taxon>
        <taxon>Bacillales</taxon>
        <taxon>Staphylococcaceae</taxon>
        <taxon>Salinicoccus</taxon>
    </lineage>
</organism>
<dbReference type="CDD" id="cd02440">
    <property type="entry name" value="AdoMet_MTases"/>
    <property type="match status" value="1"/>
</dbReference>
<evidence type="ECO:0000313" key="4">
    <source>
        <dbReference type="Proteomes" id="UP000216682"/>
    </source>
</evidence>
<dbReference type="Proteomes" id="UP000216682">
    <property type="component" value="Unassembled WGS sequence"/>
</dbReference>
<dbReference type="Pfam" id="PF13649">
    <property type="entry name" value="Methyltransf_25"/>
    <property type="match status" value="1"/>
</dbReference>
<evidence type="ECO:0000256" key="1">
    <source>
        <dbReference type="ARBA" id="ARBA00022679"/>
    </source>
</evidence>
<dbReference type="InterPro" id="IPR029063">
    <property type="entry name" value="SAM-dependent_MTases_sf"/>
</dbReference>
<name>A0A265E5L2_9STAP</name>
<dbReference type="Gene3D" id="3.40.50.150">
    <property type="entry name" value="Vaccinia Virus protein VP39"/>
    <property type="match status" value="1"/>
</dbReference>
<accession>A0A265E5L2</accession>
<dbReference type="InterPro" id="IPR041698">
    <property type="entry name" value="Methyltransf_25"/>
</dbReference>
<dbReference type="EMBL" id="NPEZ01000004">
    <property type="protein sequence ID" value="OZT76726.1"/>
    <property type="molecule type" value="Genomic_DNA"/>
</dbReference>
<feature type="domain" description="Methyltransferase" evidence="2">
    <location>
        <begin position="47"/>
        <end position="137"/>
    </location>
</feature>
<keyword evidence="1" id="KW-0808">Transferase</keyword>
<protein>
    <recommendedName>
        <fullName evidence="2">Methyltransferase domain-containing protein</fullName>
    </recommendedName>
</protein>
<evidence type="ECO:0000313" key="3">
    <source>
        <dbReference type="EMBL" id="OZT76726.1"/>
    </source>
</evidence>
<dbReference type="GO" id="GO:0016740">
    <property type="term" value="F:transferase activity"/>
    <property type="evidence" value="ECO:0007669"/>
    <property type="project" value="UniProtKB-KW"/>
</dbReference>